<dbReference type="GO" id="GO:0045087">
    <property type="term" value="P:innate immune response"/>
    <property type="evidence" value="ECO:0007669"/>
    <property type="project" value="UniProtKB-KW"/>
</dbReference>
<keyword evidence="7" id="KW-1015">Disulfide bond</keyword>
<keyword evidence="4" id="KW-0391">Immunity</keyword>
<evidence type="ECO:0000256" key="7">
    <source>
        <dbReference type="ARBA" id="ARBA00023157"/>
    </source>
</evidence>
<evidence type="ECO:0000313" key="10">
    <source>
        <dbReference type="EMBL" id="KAL2724602.1"/>
    </source>
</evidence>
<keyword evidence="6" id="KW-0044">Antibiotic</keyword>
<dbReference type="InterPro" id="IPR036574">
    <property type="entry name" value="Scorpion_toxin-like_sf"/>
</dbReference>
<evidence type="ECO:0000256" key="2">
    <source>
        <dbReference type="ARBA" id="ARBA00022525"/>
    </source>
</evidence>
<reference evidence="10 11" key="1">
    <citation type="journal article" date="2024" name="Ann. Entomol. Soc. Am.">
        <title>Genomic analyses of the southern and eastern yellowjacket wasps (Hymenoptera: Vespidae) reveal evolutionary signatures of social life.</title>
        <authorList>
            <person name="Catto M.A."/>
            <person name="Caine P.B."/>
            <person name="Orr S.E."/>
            <person name="Hunt B.G."/>
            <person name="Goodisman M.A.D."/>
        </authorList>
    </citation>
    <scope>NUCLEOTIDE SEQUENCE [LARGE SCALE GENOMIC DNA]</scope>
    <source>
        <strain evidence="10">232</strain>
        <tissue evidence="10">Head and thorax</tissue>
    </source>
</reference>
<evidence type="ECO:0000256" key="1">
    <source>
        <dbReference type="ARBA" id="ARBA00004613"/>
    </source>
</evidence>
<dbReference type="Proteomes" id="UP001607303">
    <property type="component" value="Unassembled WGS sequence"/>
</dbReference>
<gene>
    <name evidence="10" type="ORF">V1477_018463</name>
</gene>
<protein>
    <submittedName>
        <fullName evidence="10">Defensin-like</fullName>
    </submittedName>
</protein>
<dbReference type="AlphaFoldDB" id="A0ABD2AVF0"/>
<dbReference type="SUPFAM" id="SSF57095">
    <property type="entry name" value="Scorpion toxin-like"/>
    <property type="match status" value="1"/>
</dbReference>
<accession>A0ABD2AVF0</accession>
<feature type="signal peptide" evidence="8">
    <location>
        <begin position="1"/>
        <end position="19"/>
    </location>
</feature>
<comment type="subcellular location">
    <subcellularLocation>
        <location evidence="1">Secreted</location>
    </subcellularLocation>
</comment>
<evidence type="ECO:0000256" key="3">
    <source>
        <dbReference type="ARBA" id="ARBA00022588"/>
    </source>
</evidence>
<dbReference type="PROSITE" id="PS51378">
    <property type="entry name" value="INVERT_DEFENSINS"/>
    <property type="match status" value="1"/>
</dbReference>
<evidence type="ECO:0000256" key="8">
    <source>
        <dbReference type="SAM" id="SignalP"/>
    </source>
</evidence>
<keyword evidence="5" id="KW-0211">Defensin</keyword>
<evidence type="ECO:0000313" key="11">
    <source>
        <dbReference type="Proteomes" id="UP001607303"/>
    </source>
</evidence>
<keyword evidence="3" id="KW-0399">Innate immunity</keyword>
<keyword evidence="2" id="KW-0964">Secreted</keyword>
<dbReference type="GO" id="GO:0005576">
    <property type="term" value="C:extracellular region"/>
    <property type="evidence" value="ECO:0007669"/>
    <property type="project" value="UniProtKB-SubCell"/>
</dbReference>
<proteinExistence type="predicted"/>
<keyword evidence="5" id="KW-0929">Antimicrobial</keyword>
<dbReference type="GO" id="GO:0042742">
    <property type="term" value="P:defense response to bacterium"/>
    <property type="evidence" value="ECO:0007669"/>
    <property type="project" value="UniProtKB-KW"/>
</dbReference>
<dbReference type="Gene3D" id="3.30.30.10">
    <property type="entry name" value="Knottin, scorpion toxin-like"/>
    <property type="match status" value="1"/>
</dbReference>
<dbReference type="Pfam" id="PF01097">
    <property type="entry name" value="Defensin_2"/>
    <property type="match status" value="1"/>
</dbReference>
<comment type="caution">
    <text evidence="10">The sequence shown here is derived from an EMBL/GenBank/DDBJ whole genome shotgun (WGS) entry which is preliminary data.</text>
</comment>
<dbReference type="InterPro" id="IPR003614">
    <property type="entry name" value="Knottins"/>
</dbReference>
<organism evidence="10 11">
    <name type="scientific">Vespula maculifrons</name>
    <name type="common">Eastern yellow jacket</name>
    <name type="synonym">Wasp</name>
    <dbReference type="NCBI Taxonomy" id="7453"/>
    <lineage>
        <taxon>Eukaryota</taxon>
        <taxon>Metazoa</taxon>
        <taxon>Ecdysozoa</taxon>
        <taxon>Arthropoda</taxon>
        <taxon>Hexapoda</taxon>
        <taxon>Insecta</taxon>
        <taxon>Pterygota</taxon>
        <taxon>Neoptera</taxon>
        <taxon>Endopterygota</taxon>
        <taxon>Hymenoptera</taxon>
        <taxon>Apocrita</taxon>
        <taxon>Aculeata</taxon>
        <taxon>Vespoidea</taxon>
        <taxon>Vespidae</taxon>
        <taxon>Vespinae</taxon>
        <taxon>Vespula</taxon>
    </lineage>
</organism>
<dbReference type="SMART" id="SM00505">
    <property type="entry name" value="Knot1"/>
    <property type="match status" value="1"/>
</dbReference>
<name>A0ABD2AVF0_VESMC</name>
<dbReference type="PANTHER" id="PTHR13645">
    <property type="entry name" value="DEFENSIN"/>
    <property type="match status" value="1"/>
</dbReference>
<dbReference type="CDD" id="cd21806">
    <property type="entry name" value="DEFL_defensin-like"/>
    <property type="match status" value="1"/>
</dbReference>
<keyword evidence="11" id="KW-1185">Reference proteome</keyword>
<feature type="domain" description="Invertebrate defensins family profile" evidence="9">
    <location>
        <begin position="47"/>
        <end position="88"/>
    </location>
</feature>
<dbReference type="EMBL" id="JAYRBN010000112">
    <property type="protein sequence ID" value="KAL2724602.1"/>
    <property type="molecule type" value="Genomic_DNA"/>
</dbReference>
<evidence type="ECO:0000256" key="4">
    <source>
        <dbReference type="ARBA" id="ARBA00022859"/>
    </source>
</evidence>
<dbReference type="PANTHER" id="PTHR13645:SF0">
    <property type="entry name" value="DEFENSIN"/>
    <property type="match status" value="1"/>
</dbReference>
<sequence>MKIYVLVSLILVAVAVISAAPYDSRDEIELFEEIAEEVGERATRQRRVTCDLLSAGGFVGDTACAANCLSMGKAGGHCNGSGVCVCRRSVLTIHRFYQRLIQQTFRLMLKKRKRLLSPK</sequence>
<keyword evidence="8" id="KW-0732">Signal</keyword>
<evidence type="ECO:0000259" key="9">
    <source>
        <dbReference type="PROSITE" id="PS51378"/>
    </source>
</evidence>
<evidence type="ECO:0000256" key="5">
    <source>
        <dbReference type="ARBA" id="ARBA00022940"/>
    </source>
</evidence>
<dbReference type="InterPro" id="IPR001542">
    <property type="entry name" value="Defensin_invertebrate/fungal"/>
</dbReference>
<evidence type="ECO:0000256" key="6">
    <source>
        <dbReference type="ARBA" id="ARBA00023022"/>
    </source>
</evidence>
<feature type="chain" id="PRO_5044748334" evidence="8">
    <location>
        <begin position="20"/>
        <end position="119"/>
    </location>
</feature>